<dbReference type="STRING" id="1321606.SAMD00020551_0333"/>
<evidence type="ECO:0000256" key="2">
    <source>
        <dbReference type="ARBA" id="ARBA00000711"/>
    </source>
</evidence>
<keyword evidence="20" id="KW-0548">Nucleotidyltransferase</keyword>
<dbReference type="GO" id="GO:0005524">
    <property type="term" value="F:ATP binding"/>
    <property type="evidence" value="ECO:0007669"/>
    <property type="project" value="UniProtKB-KW"/>
</dbReference>
<feature type="binding site" evidence="19">
    <location>
        <position position="93"/>
    </location>
    <ligand>
        <name>GTP</name>
        <dbReference type="ChEBI" id="CHEBI:37565"/>
    </ligand>
</feature>
<feature type="binding site" evidence="19">
    <location>
        <begin position="41"/>
        <end position="43"/>
    </location>
    <ligand>
        <name>GTP</name>
        <dbReference type="ChEBI" id="CHEBI:37565"/>
    </ligand>
</feature>
<dbReference type="InterPro" id="IPR027417">
    <property type="entry name" value="P-loop_NTPase"/>
</dbReference>
<dbReference type="EC" id="2.7.1.156" evidence="8"/>
<keyword evidence="14" id="KW-0067">ATP-binding</keyword>
<dbReference type="InterPro" id="IPR003203">
    <property type="entry name" value="CobU/CobP"/>
</dbReference>
<evidence type="ECO:0000256" key="14">
    <source>
        <dbReference type="ARBA" id="ARBA00022840"/>
    </source>
</evidence>
<comment type="function">
    <text evidence="4">Catalyzes ATP-dependent phosphorylation of adenosylcobinamide and addition of GMP to adenosylcobinamide phosphate.</text>
</comment>
<evidence type="ECO:0000256" key="19">
    <source>
        <dbReference type="PIRSR" id="PIRSR006135-2"/>
    </source>
</evidence>
<gene>
    <name evidence="20" type="ORF">SAMD00020551_0333</name>
</gene>
<dbReference type="CDD" id="cd00544">
    <property type="entry name" value="CobU"/>
    <property type="match status" value="1"/>
</dbReference>
<evidence type="ECO:0000256" key="13">
    <source>
        <dbReference type="ARBA" id="ARBA00022777"/>
    </source>
</evidence>
<dbReference type="RefSeq" id="WP_041964151.1">
    <property type="nucleotide sequence ID" value="NZ_BASE01000008.1"/>
</dbReference>
<proteinExistence type="inferred from homology"/>
<dbReference type="PIRSF" id="PIRSF006135">
    <property type="entry name" value="CobU"/>
    <property type="match status" value="1"/>
</dbReference>
<evidence type="ECO:0000256" key="9">
    <source>
        <dbReference type="ARBA" id="ARBA00012523"/>
    </source>
</evidence>
<organism evidence="20 21">
    <name type="scientific">Mesobacillus selenatarsenatis (strain DSM 18680 / JCM 14380 / FERM P-15431 / SF-1)</name>
    <dbReference type="NCBI Taxonomy" id="1321606"/>
    <lineage>
        <taxon>Bacteria</taxon>
        <taxon>Bacillati</taxon>
        <taxon>Bacillota</taxon>
        <taxon>Bacilli</taxon>
        <taxon>Bacillales</taxon>
        <taxon>Bacillaceae</taxon>
        <taxon>Mesobacillus</taxon>
    </lineage>
</organism>
<dbReference type="OrthoDB" id="9799422at2"/>
<keyword evidence="15 19" id="KW-0342">GTP-binding</keyword>
<evidence type="ECO:0000256" key="6">
    <source>
        <dbReference type="ARBA" id="ARBA00005159"/>
    </source>
</evidence>
<keyword evidence="12 19" id="KW-0547">Nucleotide-binding</keyword>
<evidence type="ECO:0000256" key="16">
    <source>
        <dbReference type="ARBA" id="ARBA00029570"/>
    </source>
</evidence>
<feature type="binding site" evidence="19">
    <location>
        <begin position="12"/>
        <end position="19"/>
    </location>
    <ligand>
        <name>GTP</name>
        <dbReference type="ChEBI" id="CHEBI:37565"/>
    </ligand>
</feature>
<keyword evidence="21" id="KW-1185">Reference proteome</keyword>
<dbReference type="GO" id="GO:0008820">
    <property type="term" value="F:cobinamide phosphate guanylyltransferase activity"/>
    <property type="evidence" value="ECO:0007669"/>
    <property type="project" value="UniProtKB-EC"/>
</dbReference>
<evidence type="ECO:0000256" key="5">
    <source>
        <dbReference type="ARBA" id="ARBA00004692"/>
    </source>
</evidence>
<comment type="caution">
    <text evidence="20">The sequence shown here is derived from an EMBL/GenBank/DDBJ whole genome shotgun (WGS) entry which is preliminary data.</text>
</comment>
<dbReference type="EC" id="2.7.7.62" evidence="9"/>
<dbReference type="UniPathway" id="UPA00148">
    <property type="reaction ID" value="UER00236"/>
</dbReference>
<evidence type="ECO:0000256" key="11">
    <source>
        <dbReference type="ARBA" id="ARBA00022679"/>
    </source>
</evidence>
<evidence type="ECO:0000256" key="18">
    <source>
        <dbReference type="PIRSR" id="PIRSR006135-1"/>
    </source>
</evidence>
<evidence type="ECO:0000256" key="12">
    <source>
        <dbReference type="ARBA" id="ARBA00022741"/>
    </source>
</evidence>
<evidence type="ECO:0000256" key="8">
    <source>
        <dbReference type="ARBA" id="ARBA00012016"/>
    </source>
</evidence>
<evidence type="ECO:0000256" key="7">
    <source>
        <dbReference type="ARBA" id="ARBA00007490"/>
    </source>
</evidence>
<dbReference type="PANTHER" id="PTHR34848">
    <property type="match status" value="1"/>
</dbReference>
<name>A0A0A8WZL0_MESS1</name>
<keyword evidence="13" id="KW-0418">Kinase</keyword>
<dbReference type="PANTHER" id="PTHR34848:SF1">
    <property type="entry name" value="BIFUNCTIONAL ADENOSYLCOBALAMIN BIOSYNTHESIS PROTEIN COBU"/>
    <property type="match status" value="1"/>
</dbReference>
<accession>A0A0A8WZL0</accession>
<dbReference type="GO" id="GO:0043752">
    <property type="term" value="F:adenosylcobinamide kinase activity"/>
    <property type="evidence" value="ECO:0007669"/>
    <property type="project" value="UniProtKB-EC"/>
</dbReference>
<reference evidence="20 21" key="1">
    <citation type="submission" date="2013-06" db="EMBL/GenBank/DDBJ databases">
        <title>Whole genome shotgun sequence of Bacillus selenatarsenatis SF-1.</title>
        <authorList>
            <person name="Kuroda M."/>
            <person name="Sei K."/>
            <person name="Yamashita M."/>
            <person name="Ike M."/>
        </authorList>
    </citation>
    <scope>NUCLEOTIDE SEQUENCE [LARGE SCALE GENOMIC DNA]</scope>
    <source>
        <strain evidence="20 21">SF-1</strain>
    </source>
</reference>
<dbReference type="Proteomes" id="UP000031014">
    <property type="component" value="Unassembled WGS sequence"/>
</dbReference>
<comment type="pathway">
    <text evidence="6">Cofactor biosynthesis; adenosylcobalamin biosynthesis; adenosylcobalamin from cob(II)yrinate a,c-diamide: step 5/7.</text>
</comment>
<dbReference type="Gene3D" id="3.40.50.300">
    <property type="entry name" value="P-loop containing nucleotide triphosphate hydrolases"/>
    <property type="match status" value="1"/>
</dbReference>
<dbReference type="SUPFAM" id="SSF52540">
    <property type="entry name" value="P-loop containing nucleoside triphosphate hydrolases"/>
    <property type="match status" value="1"/>
</dbReference>
<comment type="catalytic activity">
    <reaction evidence="3">
        <text>adenosylcob(III)inamide + GTP = adenosylcob(III)inamide phosphate + GDP + H(+)</text>
        <dbReference type="Rhea" id="RHEA:15765"/>
        <dbReference type="ChEBI" id="CHEBI:2480"/>
        <dbReference type="ChEBI" id="CHEBI:15378"/>
        <dbReference type="ChEBI" id="CHEBI:37565"/>
        <dbReference type="ChEBI" id="CHEBI:58189"/>
        <dbReference type="ChEBI" id="CHEBI:58502"/>
        <dbReference type="EC" id="2.7.1.156"/>
    </reaction>
</comment>
<evidence type="ECO:0000256" key="17">
    <source>
        <dbReference type="ARBA" id="ARBA00030571"/>
    </source>
</evidence>
<evidence type="ECO:0000256" key="3">
    <source>
        <dbReference type="ARBA" id="ARBA00001522"/>
    </source>
</evidence>
<evidence type="ECO:0000256" key="15">
    <source>
        <dbReference type="ARBA" id="ARBA00023134"/>
    </source>
</evidence>
<comment type="similarity">
    <text evidence="7">Belongs to the CobU/CobP family.</text>
</comment>
<evidence type="ECO:0000313" key="21">
    <source>
        <dbReference type="Proteomes" id="UP000031014"/>
    </source>
</evidence>
<dbReference type="EMBL" id="BASE01000008">
    <property type="protein sequence ID" value="GAM12202.1"/>
    <property type="molecule type" value="Genomic_DNA"/>
</dbReference>
<dbReference type="AlphaFoldDB" id="A0A0A8WZL0"/>
<dbReference type="GO" id="GO:0009236">
    <property type="term" value="P:cobalamin biosynthetic process"/>
    <property type="evidence" value="ECO:0007669"/>
    <property type="project" value="UniProtKB-UniPathway"/>
</dbReference>
<evidence type="ECO:0000313" key="20">
    <source>
        <dbReference type="EMBL" id="GAM12202.1"/>
    </source>
</evidence>
<evidence type="ECO:0000256" key="10">
    <source>
        <dbReference type="ARBA" id="ARBA00022573"/>
    </source>
</evidence>
<evidence type="ECO:0000256" key="1">
    <source>
        <dbReference type="ARBA" id="ARBA00000312"/>
    </source>
</evidence>
<dbReference type="Pfam" id="PF02283">
    <property type="entry name" value="CobU"/>
    <property type="match status" value="1"/>
</dbReference>
<keyword evidence="10" id="KW-0169">Cobalamin biosynthesis</keyword>
<evidence type="ECO:0000256" key="4">
    <source>
        <dbReference type="ARBA" id="ARBA00003889"/>
    </source>
</evidence>
<protein>
    <recommendedName>
        <fullName evidence="16">Adenosylcobinamide kinase</fullName>
        <ecNumber evidence="8">2.7.1.156</ecNumber>
        <ecNumber evidence="9">2.7.7.62</ecNumber>
    </recommendedName>
    <alternativeName>
        <fullName evidence="17">Adenosylcobinamide-phosphate guanylyltransferase</fullName>
    </alternativeName>
</protein>
<comment type="catalytic activity">
    <reaction evidence="1">
        <text>adenosylcob(III)inamide + ATP = adenosylcob(III)inamide phosphate + ADP + H(+)</text>
        <dbReference type="Rhea" id="RHEA:15769"/>
        <dbReference type="ChEBI" id="CHEBI:2480"/>
        <dbReference type="ChEBI" id="CHEBI:15378"/>
        <dbReference type="ChEBI" id="CHEBI:30616"/>
        <dbReference type="ChEBI" id="CHEBI:58502"/>
        <dbReference type="ChEBI" id="CHEBI:456216"/>
        <dbReference type="EC" id="2.7.1.156"/>
    </reaction>
</comment>
<sequence>MAEQSSLIFISGGARSGKSRFAEILAGKWEAEVSGQLHYVAAGQPSDHEMKERIVRHQQDREYSGLNWRTWEIPRNLSPLSSVLSKNDIVLLDCLTTLLNNEFFHEEGQWKDREYAKTVYNKILDEIKQVAKQSRALIVVSNEVLWEPMAAQELVFAYSKVLGQLHQALVKECNHAYLVEAGVPILMKGAGNT</sequence>
<keyword evidence="11 20" id="KW-0808">Transferase</keyword>
<feature type="active site" description="GMP-histidine intermediate" evidence="18">
    <location>
        <position position="57"/>
    </location>
</feature>
<feature type="binding site" evidence="19">
    <location>
        <position position="72"/>
    </location>
    <ligand>
        <name>GTP</name>
        <dbReference type="ChEBI" id="CHEBI:37565"/>
    </ligand>
</feature>
<comment type="catalytic activity">
    <reaction evidence="2">
        <text>adenosylcob(III)inamide phosphate + GTP + H(+) = adenosylcob(III)inamide-GDP + diphosphate</text>
        <dbReference type="Rhea" id="RHEA:22712"/>
        <dbReference type="ChEBI" id="CHEBI:15378"/>
        <dbReference type="ChEBI" id="CHEBI:33019"/>
        <dbReference type="ChEBI" id="CHEBI:37565"/>
        <dbReference type="ChEBI" id="CHEBI:58502"/>
        <dbReference type="ChEBI" id="CHEBI:60487"/>
        <dbReference type="EC" id="2.7.7.62"/>
    </reaction>
</comment>
<comment type="pathway">
    <text evidence="5">Cofactor biosynthesis; adenosylcobalamin biosynthesis; adenosylcobalamin from cob(II)yrinate a,c-diamide: step 6/7.</text>
</comment>
<dbReference type="GO" id="GO:0005525">
    <property type="term" value="F:GTP binding"/>
    <property type="evidence" value="ECO:0007669"/>
    <property type="project" value="UniProtKB-KW"/>
</dbReference>